<dbReference type="GO" id="GO:0005576">
    <property type="term" value="C:extracellular region"/>
    <property type="evidence" value="ECO:0007669"/>
    <property type="project" value="UniProtKB-SubCell"/>
</dbReference>
<accession>A0A4Z1PA99</accession>
<evidence type="ECO:0000256" key="4">
    <source>
        <dbReference type="ARBA" id="ARBA00012784"/>
    </source>
</evidence>
<protein>
    <recommendedName>
        <fullName evidence="4">adenosine deaminase</fullName>
        <ecNumber evidence="4">3.5.4.4</ecNumber>
    </recommendedName>
</protein>
<evidence type="ECO:0000256" key="1">
    <source>
        <dbReference type="ARBA" id="ARBA00001947"/>
    </source>
</evidence>
<sequence length="620" mass="70761">MPIVGVARSEDSGRIPNTATNTINASTSLIMEQKLETLDFGDDYEDDWNSDDEWHEAEGVPRLEDPFIQQYLTGRDALVAQEKKQRSDRVFRDNLSPIASEACAIVDQIRLEEQQTIWTSELEQSLSEGDNARDIYPGMMFSLAKGRIEKTKLWGIVRKMPKGAILHCHFEAMVETSWILEQAFALENVQIKASKSLDTYENKRYASIAFDTPKSESKDSTSIWSPDYKPDTFVPLDKAANSYPDGGKEGFIKLIISRCTITHEESISHHEGLNDVWRKFRSTFALRHSIIYVKPIFQKYVRKLCEQLHEDNVLWADIRAQIGSRTDPDGFEDNKDFFEYVRLFDQEVEAYKASSEGKGFWGIRIIWEALRRIDKKEMIEAMKRCILVKKEFPHLIAGFDLVGQEDQGRPLSEIIPELFWFKKQCAIEKLDIPFFFHAGETLGDGTSTDENLFDAVLLSSRRIGHGFSLFKHPLLIDMIKEKKILIESCPISNEVLRLTSSIMSNPIPALLSRGVPVSLCNDDPALLGHETAGLSHDFWQALQGWDNLGLAGLGSLAENSVRWAAFEDQTQKEWVLQIKLGAAGGTVKAERLTEWLLLWERFCQWVVDEYGADENFERED</sequence>
<evidence type="ECO:0000313" key="11">
    <source>
        <dbReference type="EMBL" id="TID26298.1"/>
    </source>
</evidence>
<comment type="similarity">
    <text evidence="3">Belongs to the metallo-dependent hydrolases superfamily. Adenosine and AMP deaminases family. ADGF subfamily.</text>
</comment>
<dbReference type="EC" id="3.5.4.4" evidence="4"/>
<evidence type="ECO:0000256" key="2">
    <source>
        <dbReference type="ARBA" id="ARBA00004613"/>
    </source>
</evidence>
<keyword evidence="12" id="KW-1185">Reference proteome</keyword>
<dbReference type="FunFam" id="3.20.20.140:FF:000017">
    <property type="entry name" value="Adenosine deaminase 2"/>
    <property type="match status" value="1"/>
</dbReference>
<evidence type="ECO:0000256" key="7">
    <source>
        <dbReference type="ARBA" id="ARBA00022729"/>
    </source>
</evidence>
<keyword evidence="7" id="KW-0732">Signal</keyword>
<comment type="caution">
    <text evidence="11">The sequence shown here is derived from an EMBL/GenBank/DDBJ whole genome shotgun (WGS) entry which is preliminary data.</text>
</comment>
<keyword evidence="5" id="KW-0964">Secreted</keyword>
<dbReference type="PANTHER" id="PTHR11409:SF39">
    <property type="entry name" value="ADENOSINE DEAMINASE 2"/>
    <property type="match status" value="1"/>
</dbReference>
<feature type="domain" description="Adenosine deaminase" evidence="10">
    <location>
        <begin position="276"/>
        <end position="573"/>
    </location>
</feature>
<dbReference type="GO" id="GO:0046103">
    <property type="term" value="P:inosine biosynthetic process"/>
    <property type="evidence" value="ECO:0007669"/>
    <property type="project" value="TreeGrafter"/>
</dbReference>
<name>A0A4Z1PA99_9PEZI</name>
<keyword evidence="8 11" id="KW-0378">Hydrolase</keyword>
<dbReference type="Gene3D" id="3.20.20.140">
    <property type="entry name" value="Metal-dependent hydrolases"/>
    <property type="match status" value="1"/>
</dbReference>
<dbReference type="AlphaFoldDB" id="A0A4Z1PA99"/>
<reference evidence="11 12" key="1">
    <citation type="submission" date="2019-04" db="EMBL/GenBank/DDBJ databases">
        <title>High contiguity whole genome sequence and gene annotation resource for two Venturia nashicola isolates.</title>
        <authorList>
            <person name="Prokchorchik M."/>
            <person name="Won K."/>
            <person name="Lee Y."/>
            <person name="Choi E.D."/>
            <person name="Segonzac C."/>
            <person name="Sohn K.H."/>
        </authorList>
    </citation>
    <scope>NUCLEOTIDE SEQUENCE [LARGE SCALE GENOMIC DNA]</scope>
    <source>
        <strain evidence="11 12">PRI2</strain>
    </source>
</reference>
<evidence type="ECO:0000259" key="10">
    <source>
        <dbReference type="Pfam" id="PF00962"/>
    </source>
</evidence>
<dbReference type="STRING" id="86259.A0A4Z1PA99"/>
<organism evidence="11 12">
    <name type="scientific">Venturia nashicola</name>
    <dbReference type="NCBI Taxonomy" id="86259"/>
    <lineage>
        <taxon>Eukaryota</taxon>
        <taxon>Fungi</taxon>
        <taxon>Dikarya</taxon>
        <taxon>Ascomycota</taxon>
        <taxon>Pezizomycotina</taxon>
        <taxon>Dothideomycetes</taxon>
        <taxon>Pleosporomycetidae</taxon>
        <taxon>Venturiales</taxon>
        <taxon>Venturiaceae</taxon>
        <taxon>Venturia</taxon>
    </lineage>
</organism>
<evidence type="ECO:0000256" key="3">
    <source>
        <dbReference type="ARBA" id="ARBA00006083"/>
    </source>
</evidence>
<proteinExistence type="inferred from homology"/>
<evidence type="ECO:0000313" key="12">
    <source>
        <dbReference type="Proteomes" id="UP000298493"/>
    </source>
</evidence>
<comment type="subcellular location">
    <subcellularLocation>
        <location evidence="2">Secreted</location>
    </subcellularLocation>
</comment>
<keyword evidence="6" id="KW-0479">Metal-binding</keyword>
<dbReference type="GO" id="GO:0046872">
    <property type="term" value="F:metal ion binding"/>
    <property type="evidence" value="ECO:0007669"/>
    <property type="project" value="UniProtKB-KW"/>
</dbReference>
<evidence type="ECO:0000256" key="8">
    <source>
        <dbReference type="ARBA" id="ARBA00022801"/>
    </source>
</evidence>
<dbReference type="SUPFAM" id="SSF51556">
    <property type="entry name" value="Metallo-dependent hydrolases"/>
    <property type="match status" value="1"/>
</dbReference>
<comment type="cofactor">
    <cofactor evidence="1">
        <name>Zn(2+)</name>
        <dbReference type="ChEBI" id="CHEBI:29105"/>
    </cofactor>
</comment>
<dbReference type="InterPro" id="IPR001365">
    <property type="entry name" value="A_deaminase_dom"/>
</dbReference>
<dbReference type="InterPro" id="IPR006330">
    <property type="entry name" value="Ado/ade_deaminase"/>
</dbReference>
<dbReference type="GO" id="GO:0006154">
    <property type="term" value="P:adenosine catabolic process"/>
    <property type="evidence" value="ECO:0007669"/>
    <property type="project" value="TreeGrafter"/>
</dbReference>
<dbReference type="OrthoDB" id="7202371at2759"/>
<comment type="catalytic activity">
    <reaction evidence="9">
        <text>adenosine + H2O + H(+) = inosine + NH4(+)</text>
        <dbReference type="Rhea" id="RHEA:24408"/>
        <dbReference type="ChEBI" id="CHEBI:15377"/>
        <dbReference type="ChEBI" id="CHEBI:15378"/>
        <dbReference type="ChEBI" id="CHEBI:16335"/>
        <dbReference type="ChEBI" id="CHEBI:17596"/>
        <dbReference type="ChEBI" id="CHEBI:28938"/>
        <dbReference type="EC" id="3.5.4.4"/>
    </reaction>
</comment>
<dbReference type="InterPro" id="IPR032466">
    <property type="entry name" value="Metal_Hydrolase"/>
</dbReference>
<gene>
    <name evidence="11" type="ORF">E6O75_ATG00791</name>
</gene>
<evidence type="ECO:0000256" key="5">
    <source>
        <dbReference type="ARBA" id="ARBA00022525"/>
    </source>
</evidence>
<evidence type="ECO:0000256" key="9">
    <source>
        <dbReference type="ARBA" id="ARBA00047764"/>
    </source>
</evidence>
<dbReference type="Pfam" id="PF00962">
    <property type="entry name" value="A_deaminase"/>
    <property type="match status" value="1"/>
</dbReference>
<dbReference type="GO" id="GO:0004000">
    <property type="term" value="F:adenosine deaminase activity"/>
    <property type="evidence" value="ECO:0007669"/>
    <property type="project" value="TreeGrafter"/>
</dbReference>
<dbReference type="Proteomes" id="UP000298493">
    <property type="component" value="Unassembled WGS sequence"/>
</dbReference>
<evidence type="ECO:0000256" key="6">
    <source>
        <dbReference type="ARBA" id="ARBA00022723"/>
    </source>
</evidence>
<dbReference type="EMBL" id="SNSC02000002">
    <property type="protein sequence ID" value="TID26298.1"/>
    <property type="molecule type" value="Genomic_DNA"/>
</dbReference>
<dbReference type="PANTHER" id="PTHR11409">
    <property type="entry name" value="ADENOSINE DEAMINASE"/>
    <property type="match status" value="1"/>
</dbReference>